<evidence type="ECO:0000313" key="3">
    <source>
        <dbReference type="Proteomes" id="UP000824165"/>
    </source>
</evidence>
<proteinExistence type="predicted"/>
<name>A0A9D1KP56_9FIRM</name>
<dbReference type="AlphaFoldDB" id="A0A9D1KP56"/>
<dbReference type="EMBL" id="DVLU01000047">
    <property type="protein sequence ID" value="HIT85248.1"/>
    <property type="molecule type" value="Genomic_DNA"/>
</dbReference>
<evidence type="ECO:0000313" key="2">
    <source>
        <dbReference type="EMBL" id="HIT85248.1"/>
    </source>
</evidence>
<gene>
    <name evidence="2" type="ORF">IAA60_04990</name>
</gene>
<evidence type="ECO:0000256" key="1">
    <source>
        <dbReference type="SAM" id="MobiDB-lite"/>
    </source>
</evidence>
<comment type="caution">
    <text evidence="2">The sequence shown here is derived from an EMBL/GenBank/DDBJ whole genome shotgun (WGS) entry which is preliminary data.</text>
</comment>
<accession>A0A9D1KP56</accession>
<reference evidence="2" key="2">
    <citation type="journal article" date="2021" name="PeerJ">
        <title>Extensive microbial diversity within the chicken gut microbiome revealed by metagenomics and culture.</title>
        <authorList>
            <person name="Gilroy R."/>
            <person name="Ravi A."/>
            <person name="Getino M."/>
            <person name="Pursley I."/>
            <person name="Horton D.L."/>
            <person name="Alikhan N.F."/>
            <person name="Baker D."/>
            <person name="Gharbi K."/>
            <person name="Hall N."/>
            <person name="Watson M."/>
            <person name="Adriaenssens E.M."/>
            <person name="Foster-Nyarko E."/>
            <person name="Jarju S."/>
            <person name="Secka A."/>
            <person name="Antonio M."/>
            <person name="Oren A."/>
            <person name="Chaudhuri R.R."/>
            <person name="La Ragione R."/>
            <person name="Hildebrand F."/>
            <person name="Pallen M.J."/>
        </authorList>
    </citation>
    <scope>NUCLEOTIDE SEQUENCE</scope>
    <source>
        <strain evidence="2">CHK181-108</strain>
    </source>
</reference>
<dbReference type="Proteomes" id="UP000824165">
    <property type="component" value="Unassembled WGS sequence"/>
</dbReference>
<feature type="region of interest" description="Disordered" evidence="1">
    <location>
        <begin position="80"/>
        <end position="111"/>
    </location>
</feature>
<feature type="compositionally biased region" description="Polar residues" evidence="1">
    <location>
        <begin position="98"/>
        <end position="111"/>
    </location>
</feature>
<reference evidence="2" key="1">
    <citation type="submission" date="2020-10" db="EMBL/GenBank/DDBJ databases">
        <authorList>
            <person name="Gilroy R."/>
        </authorList>
    </citation>
    <scope>NUCLEOTIDE SEQUENCE</scope>
    <source>
        <strain evidence="2">CHK181-108</strain>
    </source>
</reference>
<organism evidence="2 3">
    <name type="scientific">Candidatus Ornithomonoglobus intestinigallinarum</name>
    <dbReference type="NCBI Taxonomy" id="2840894"/>
    <lineage>
        <taxon>Bacteria</taxon>
        <taxon>Bacillati</taxon>
        <taxon>Bacillota</taxon>
        <taxon>Clostridia</taxon>
        <taxon>Candidatus Ornithomonoglobus</taxon>
    </lineage>
</organism>
<sequence length="111" mass="12020">MYRTINSKRPSKLKRALIAAGIAVLLALVFLWIVGAIAGSDSAENQNISAAVAENVQLKQQEEELKQQIADLQAEIDRLNGELSARPTVQPTPYAPNESASPQPTETVVPR</sequence>
<protein>
    <submittedName>
        <fullName evidence="2">Uncharacterized protein</fullName>
    </submittedName>
</protein>